<dbReference type="Pfam" id="PF13519">
    <property type="entry name" value="VWA_2"/>
    <property type="match status" value="1"/>
</dbReference>
<dbReference type="InterPro" id="IPR036465">
    <property type="entry name" value="vWFA_dom_sf"/>
</dbReference>
<dbReference type="SMART" id="SM00327">
    <property type="entry name" value="VWA"/>
    <property type="match status" value="1"/>
</dbReference>
<dbReference type="RefSeq" id="WP_097327288.1">
    <property type="nucleotide sequence ID" value="NZ_OBDY01000028.1"/>
</dbReference>
<gene>
    <name evidence="3" type="ORF">SAMN05421748_12815</name>
</gene>
<evidence type="ECO:0000259" key="2">
    <source>
        <dbReference type="PROSITE" id="PS50234"/>
    </source>
</evidence>
<organism evidence="3 4">
    <name type="scientific">Paractinoplanes atraurantiacus</name>
    <dbReference type="NCBI Taxonomy" id="1036182"/>
    <lineage>
        <taxon>Bacteria</taxon>
        <taxon>Bacillati</taxon>
        <taxon>Actinomycetota</taxon>
        <taxon>Actinomycetes</taxon>
        <taxon>Micromonosporales</taxon>
        <taxon>Micromonosporaceae</taxon>
        <taxon>Paractinoplanes</taxon>
    </lineage>
</organism>
<dbReference type="InterPro" id="IPR002035">
    <property type="entry name" value="VWF_A"/>
</dbReference>
<protein>
    <submittedName>
        <fullName evidence="3">von Willebrand factor type A domain-containing protein</fullName>
    </submittedName>
</protein>
<accession>A0A285JY69</accession>
<sequence length="237" mass="25980">MTDEKRATEDNRTLVLAFYVMVDVSQSMSYGGALESANEIMPKVADAIDASPMLADIVRFGAMDFSDDARVVLRLGDLRNVPMIPKFTTRGRTSYAAAFRLLRQEIERDVVQLRQDNFRVYRPVVFMITDGEPTDEDGELEAAYKELTDPGFKARPNILVFGVGTATKEALDPWVYPKTGAKAMRSYVARAGVEPKTAIAKATEALLGSIVASAQSVDEAGQSGGFVPPDDDDDDWI</sequence>
<evidence type="ECO:0000313" key="3">
    <source>
        <dbReference type="EMBL" id="SNY65269.1"/>
    </source>
</evidence>
<reference evidence="3 4" key="1">
    <citation type="submission" date="2017-09" db="EMBL/GenBank/DDBJ databases">
        <authorList>
            <person name="Ehlers B."/>
            <person name="Leendertz F.H."/>
        </authorList>
    </citation>
    <scope>NUCLEOTIDE SEQUENCE [LARGE SCALE GENOMIC DNA]</scope>
    <source>
        <strain evidence="3 4">CGMCC 4.6857</strain>
    </source>
</reference>
<keyword evidence="4" id="KW-1185">Reference proteome</keyword>
<evidence type="ECO:0000256" key="1">
    <source>
        <dbReference type="SAM" id="MobiDB-lite"/>
    </source>
</evidence>
<proteinExistence type="predicted"/>
<dbReference type="Gene3D" id="3.40.50.410">
    <property type="entry name" value="von Willebrand factor, type A domain"/>
    <property type="match status" value="1"/>
</dbReference>
<dbReference type="PROSITE" id="PS50234">
    <property type="entry name" value="VWFA"/>
    <property type="match status" value="1"/>
</dbReference>
<feature type="domain" description="VWFA" evidence="2">
    <location>
        <begin position="17"/>
        <end position="210"/>
    </location>
</feature>
<dbReference type="SUPFAM" id="SSF53300">
    <property type="entry name" value="vWA-like"/>
    <property type="match status" value="1"/>
</dbReference>
<dbReference type="AlphaFoldDB" id="A0A285JY69"/>
<feature type="region of interest" description="Disordered" evidence="1">
    <location>
        <begin position="218"/>
        <end position="237"/>
    </location>
</feature>
<dbReference type="OrthoDB" id="9806395at2"/>
<dbReference type="EMBL" id="OBDY01000028">
    <property type="protein sequence ID" value="SNY65269.1"/>
    <property type="molecule type" value="Genomic_DNA"/>
</dbReference>
<name>A0A285JY69_9ACTN</name>
<evidence type="ECO:0000313" key="4">
    <source>
        <dbReference type="Proteomes" id="UP000219612"/>
    </source>
</evidence>
<dbReference type="Proteomes" id="UP000219612">
    <property type="component" value="Unassembled WGS sequence"/>
</dbReference>